<dbReference type="InterPro" id="IPR023997">
    <property type="entry name" value="TonB-dep_OMP_SusC/RagA_CS"/>
</dbReference>
<dbReference type="InterPro" id="IPR023996">
    <property type="entry name" value="TonB-dep_OMP_SusC/RagA"/>
</dbReference>
<dbReference type="InterPro" id="IPR039426">
    <property type="entry name" value="TonB-dep_rcpt-like"/>
</dbReference>
<dbReference type="InterPro" id="IPR008969">
    <property type="entry name" value="CarboxyPept-like_regulatory"/>
</dbReference>
<proteinExistence type="inferred from homology"/>
<comment type="caution">
    <text evidence="12">The sequence shown here is derived from an EMBL/GenBank/DDBJ whole genome shotgun (WGS) entry which is preliminary data.</text>
</comment>
<dbReference type="NCBIfam" id="TIGR04057">
    <property type="entry name" value="SusC_RagA_signa"/>
    <property type="match status" value="1"/>
</dbReference>
<keyword evidence="3 8" id="KW-1134">Transmembrane beta strand</keyword>
<evidence type="ECO:0000259" key="11">
    <source>
        <dbReference type="Pfam" id="PF07715"/>
    </source>
</evidence>
<dbReference type="Gene3D" id="2.60.40.1120">
    <property type="entry name" value="Carboxypeptidase-like, regulatory domain"/>
    <property type="match status" value="1"/>
</dbReference>
<keyword evidence="2 8" id="KW-0813">Transport</keyword>
<comment type="similarity">
    <text evidence="8 9">Belongs to the TonB-dependent receptor family.</text>
</comment>
<accession>A0ABV9KV83</accession>
<evidence type="ECO:0000256" key="9">
    <source>
        <dbReference type="RuleBase" id="RU003357"/>
    </source>
</evidence>
<dbReference type="Gene3D" id="2.170.130.10">
    <property type="entry name" value="TonB-dependent receptor, plug domain"/>
    <property type="match status" value="1"/>
</dbReference>
<evidence type="ECO:0000256" key="6">
    <source>
        <dbReference type="ARBA" id="ARBA00023136"/>
    </source>
</evidence>
<gene>
    <name evidence="12" type="ORF">ACFO6W_10025</name>
</gene>
<sequence>MMCKIKKKRINPFGRNVHAFIYLLTFFMMLSSAVYSQTGSKITVKGVVTDATGEPLAGATVSEKGTTNGTMTGVDGDFTLSVAPNGTLTVTYVGFHSKEVEVGGQTTIKISLVEDSKVLDEVVVTALGIKRDRKSLGYALSEVKGDQLTETRDANIANSLSGKVAGLQVKQSGTGPAGSSRIVLRGNNSIGGNNQPLVVVDGVPIDSSTGGSDDYWGNRAVDKGSGMADISPDDIETISVLKGPAAAALYGSRAGNGVIMITTKTGAGKKGIGISVNSNLTFDSPMELPEYQNVYGQGSGNKYVANATSSWGEKMTGQTFKDFVGRDIVYSPYDNNLKDFIETGTTWTNSLELTSSSDKNTMRLGVMNMSNKGIVPNSSFNKTSFTLRATSKLTDKLSMDSKITYVTQKTDNRIKLGGDPDNVFNNYLMMPRSVHFSDLSYGTKGYVGEGKVLNPYGYPKGTVSSSTKTDMTGKPISWTDQYGGLIRNPYWAAYNNTNNDRKNRFIGFASLKYDITDWLNIQGRYGMDFSTAKYIMRHATYTPYWESSGDYILSDDNGYESNADFLITLNKQLSDRLGLVATAGGNIMYARAENIWTQANGLYIENFFSIVNGLNKDVTESLSRKQINSLYATASLAWDNMLYLDLTARNDWSSTLNPDNRSYFYPSVGGSWLFTETLKKSNSLPDFLNYGKLRLSYAQVGNDASPYQLYDYYTVRLPLENGVANLNPTKSDTKALYDLKNETVNSYELGLELKAFQNRLGLDFAYYNKEAKNQILKMNTPSSTGFSYKYVNAGNVRNRGIEILLTGTPVQSKDLTWDVSLNFSKNSNKIVELAEGITQQVLSDPSYNGLLKIVAEEGGSYGDFYGKGYMRHENGQILIGADGLPIIDSDEKKLGNGNPKWMAGITNSLRYRDFDFSFQIDMRYGGNVYMGSIRSGAAAGTLKMTEAGRESMTVPGVLADGTPNNITTTAEKYYGVLSGISEAWIYDATNVRLRELSVGYKLPRKLLSKTFIQSAKISFVGRNLWMIYSKTDGFDPEAGFSTGNAQGFEYGAMPTMRSLGFNINVTF</sequence>
<evidence type="ECO:0000256" key="3">
    <source>
        <dbReference type="ARBA" id="ARBA00022452"/>
    </source>
</evidence>
<evidence type="ECO:0000256" key="8">
    <source>
        <dbReference type="PROSITE-ProRule" id="PRU01360"/>
    </source>
</evidence>
<evidence type="ECO:0000313" key="13">
    <source>
        <dbReference type="Proteomes" id="UP001596023"/>
    </source>
</evidence>
<evidence type="ECO:0000256" key="1">
    <source>
        <dbReference type="ARBA" id="ARBA00004571"/>
    </source>
</evidence>
<keyword evidence="5 9" id="KW-0798">TonB box</keyword>
<evidence type="ECO:0000313" key="12">
    <source>
        <dbReference type="EMBL" id="MFC4674032.1"/>
    </source>
</evidence>
<dbReference type="SUPFAM" id="SSF56935">
    <property type="entry name" value="Porins"/>
    <property type="match status" value="1"/>
</dbReference>
<organism evidence="12 13">
    <name type="scientific">Dysgonomonas termitidis</name>
    <dbReference type="NCBI Taxonomy" id="1516126"/>
    <lineage>
        <taxon>Bacteria</taxon>
        <taxon>Pseudomonadati</taxon>
        <taxon>Bacteroidota</taxon>
        <taxon>Bacteroidia</taxon>
        <taxon>Bacteroidales</taxon>
        <taxon>Dysgonomonadaceae</taxon>
        <taxon>Dysgonomonas</taxon>
    </lineage>
</organism>
<keyword evidence="13" id="KW-1185">Reference proteome</keyword>
<evidence type="ECO:0000256" key="7">
    <source>
        <dbReference type="ARBA" id="ARBA00023237"/>
    </source>
</evidence>
<dbReference type="PROSITE" id="PS52016">
    <property type="entry name" value="TONB_DEPENDENT_REC_3"/>
    <property type="match status" value="1"/>
</dbReference>
<name>A0ABV9KV83_9BACT</name>
<dbReference type="InterPro" id="IPR012910">
    <property type="entry name" value="Plug_dom"/>
</dbReference>
<dbReference type="InterPro" id="IPR036942">
    <property type="entry name" value="Beta-barrel_TonB_sf"/>
</dbReference>
<dbReference type="RefSeq" id="WP_379995901.1">
    <property type="nucleotide sequence ID" value="NZ_JBHSGN010000064.1"/>
</dbReference>
<dbReference type="Gene3D" id="2.40.170.20">
    <property type="entry name" value="TonB-dependent receptor, beta-barrel domain"/>
    <property type="match status" value="1"/>
</dbReference>
<dbReference type="Pfam" id="PF00593">
    <property type="entry name" value="TonB_dep_Rec_b-barrel"/>
    <property type="match status" value="1"/>
</dbReference>
<evidence type="ECO:0000256" key="5">
    <source>
        <dbReference type="ARBA" id="ARBA00023077"/>
    </source>
</evidence>
<dbReference type="Proteomes" id="UP001596023">
    <property type="component" value="Unassembled WGS sequence"/>
</dbReference>
<evidence type="ECO:0000256" key="4">
    <source>
        <dbReference type="ARBA" id="ARBA00022692"/>
    </source>
</evidence>
<dbReference type="InterPro" id="IPR037066">
    <property type="entry name" value="Plug_dom_sf"/>
</dbReference>
<keyword evidence="7 8" id="KW-0998">Cell outer membrane</keyword>
<dbReference type="SUPFAM" id="SSF49464">
    <property type="entry name" value="Carboxypeptidase regulatory domain-like"/>
    <property type="match status" value="1"/>
</dbReference>
<feature type="domain" description="TonB-dependent receptor plug" evidence="11">
    <location>
        <begin position="135"/>
        <end position="258"/>
    </location>
</feature>
<dbReference type="InterPro" id="IPR000531">
    <property type="entry name" value="Beta-barrel_TonB"/>
</dbReference>
<dbReference type="Pfam" id="PF07715">
    <property type="entry name" value="Plug"/>
    <property type="match status" value="1"/>
</dbReference>
<keyword evidence="4 8" id="KW-0812">Transmembrane</keyword>
<protein>
    <submittedName>
        <fullName evidence="12">SusC/RagA family TonB-linked outer membrane protein</fullName>
    </submittedName>
</protein>
<comment type="subcellular location">
    <subcellularLocation>
        <location evidence="1 8">Cell outer membrane</location>
        <topology evidence="1 8">Multi-pass membrane protein</topology>
    </subcellularLocation>
</comment>
<dbReference type="Pfam" id="PF13715">
    <property type="entry name" value="CarbopepD_reg_2"/>
    <property type="match status" value="1"/>
</dbReference>
<dbReference type="NCBIfam" id="TIGR04056">
    <property type="entry name" value="OMP_RagA_SusC"/>
    <property type="match status" value="1"/>
</dbReference>
<keyword evidence="6 8" id="KW-0472">Membrane</keyword>
<dbReference type="EMBL" id="JBHSGN010000064">
    <property type="protein sequence ID" value="MFC4674032.1"/>
    <property type="molecule type" value="Genomic_DNA"/>
</dbReference>
<evidence type="ECO:0000259" key="10">
    <source>
        <dbReference type="Pfam" id="PF00593"/>
    </source>
</evidence>
<evidence type="ECO:0000256" key="2">
    <source>
        <dbReference type="ARBA" id="ARBA00022448"/>
    </source>
</evidence>
<reference evidence="13" key="1">
    <citation type="journal article" date="2019" name="Int. J. Syst. Evol. Microbiol.">
        <title>The Global Catalogue of Microorganisms (GCM) 10K type strain sequencing project: providing services to taxonomists for standard genome sequencing and annotation.</title>
        <authorList>
            <consortium name="The Broad Institute Genomics Platform"/>
            <consortium name="The Broad Institute Genome Sequencing Center for Infectious Disease"/>
            <person name="Wu L."/>
            <person name="Ma J."/>
        </authorList>
    </citation>
    <scope>NUCLEOTIDE SEQUENCE [LARGE SCALE GENOMIC DNA]</scope>
    <source>
        <strain evidence="13">CCUG 66188</strain>
    </source>
</reference>
<feature type="domain" description="TonB-dependent receptor-like beta-barrel" evidence="10">
    <location>
        <begin position="473"/>
        <end position="941"/>
    </location>
</feature>